<dbReference type="HOGENOM" id="CLU_070856_1_0_1"/>
<evidence type="ECO:0000313" key="1">
    <source>
        <dbReference type="EMBL" id="KIK62062.1"/>
    </source>
</evidence>
<gene>
    <name evidence="1" type="ORF">GYMLUDRAFT_562989</name>
</gene>
<organism evidence="1 2">
    <name type="scientific">Collybiopsis luxurians FD-317 M1</name>
    <dbReference type="NCBI Taxonomy" id="944289"/>
    <lineage>
        <taxon>Eukaryota</taxon>
        <taxon>Fungi</taxon>
        <taxon>Dikarya</taxon>
        <taxon>Basidiomycota</taxon>
        <taxon>Agaricomycotina</taxon>
        <taxon>Agaricomycetes</taxon>
        <taxon>Agaricomycetidae</taxon>
        <taxon>Agaricales</taxon>
        <taxon>Marasmiineae</taxon>
        <taxon>Omphalotaceae</taxon>
        <taxon>Collybiopsis</taxon>
        <taxon>Collybiopsis luxurians</taxon>
    </lineage>
</organism>
<reference evidence="1 2" key="1">
    <citation type="submission" date="2014-04" db="EMBL/GenBank/DDBJ databases">
        <title>Evolutionary Origins and Diversification of the Mycorrhizal Mutualists.</title>
        <authorList>
            <consortium name="DOE Joint Genome Institute"/>
            <consortium name="Mycorrhizal Genomics Consortium"/>
            <person name="Kohler A."/>
            <person name="Kuo A."/>
            <person name="Nagy L.G."/>
            <person name="Floudas D."/>
            <person name="Copeland A."/>
            <person name="Barry K.W."/>
            <person name="Cichocki N."/>
            <person name="Veneault-Fourrey C."/>
            <person name="LaButti K."/>
            <person name="Lindquist E.A."/>
            <person name="Lipzen A."/>
            <person name="Lundell T."/>
            <person name="Morin E."/>
            <person name="Murat C."/>
            <person name="Riley R."/>
            <person name="Ohm R."/>
            <person name="Sun H."/>
            <person name="Tunlid A."/>
            <person name="Henrissat B."/>
            <person name="Grigoriev I.V."/>
            <person name="Hibbett D.S."/>
            <person name="Martin F."/>
        </authorList>
    </citation>
    <scope>NUCLEOTIDE SEQUENCE [LARGE SCALE GENOMIC DNA]</scope>
    <source>
        <strain evidence="1 2">FD-317 M1</strain>
    </source>
</reference>
<dbReference type="Proteomes" id="UP000053593">
    <property type="component" value="Unassembled WGS sequence"/>
</dbReference>
<dbReference type="OrthoDB" id="3266451at2759"/>
<dbReference type="AlphaFoldDB" id="A0A0D0CS42"/>
<name>A0A0D0CS42_9AGAR</name>
<keyword evidence="2" id="KW-1185">Reference proteome</keyword>
<evidence type="ECO:0008006" key="3">
    <source>
        <dbReference type="Google" id="ProtNLM"/>
    </source>
</evidence>
<evidence type="ECO:0000313" key="2">
    <source>
        <dbReference type="Proteomes" id="UP000053593"/>
    </source>
</evidence>
<proteinExistence type="predicted"/>
<protein>
    <recommendedName>
        <fullName evidence="3">F-box domain-containing protein</fullName>
    </recommendedName>
</protein>
<accession>A0A0D0CS42</accession>
<sequence>MAPIESFSKAAQHIISGVDALAQKIVVHDDGPILEQLRQRDCTEVPSLLDPFLQDAIPRLFEYDHRIALLEGAFQKLKDARDGFKRSVDLRRSLISPVRRLPEDILVEIFLLYIQDCGTVQGEERRTYFLTLSEERRVFSPNFTLSSVCSLWRRVVFSRPTFWSSFALDLGLLGAYEGKSKITAVLSECLSRSANARLSLYMEFDDSDWEDVLDLFLKQASRWEHLDFIFCDSMS</sequence>
<dbReference type="EMBL" id="KN834769">
    <property type="protein sequence ID" value="KIK62062.1"/>
    <property type="molecule type" value="Genomic_DNA"/>
</dbReference>